<dbReference type="GO" id="GO:0003677">
    <property type="term" value="F:DNA binding"/>
    <property type="evidence" value="ECO:0007669"/>
    <property type="project" value="InterPro"/>
</dbReference>
<comment type="caution">
    <text evidence="1">The sequence shown here is derived from an EMBL/GenBank/DDBJ whole genome shotgun (WGS) entry which is preliminary data.</text>
</comment>
<keyword evidence="2" id="KW-1185">Reference proteome</keyword>
<evidence type="ECO:0008006" key="3">
    <source>
        <dbReference type="Google" id="ProtNLM"/>
    </source>
</evidence>
<proteinExistence type="predicted"/>
<organism evidence="1 2">
    <name type="scientific">Novimethylophilus kurashikiensis</name>
    <dbReference type="NCBI Taxonomy" id="1825523"/>
    <lineage>
        <taxon>Bacteria</taxon>
        <taxon>Pseudomonadati</taxon>
        <taxon>Pseudomonadota</taxon>
        <taxon>Betaproteobacteria</taxon>
        <taxon>Nitrosomonadales</taxon>
        <taxon>Methylophilaceae</taxon>
        <taxon>Novimethylophilus</taxon>
    </lineage>
</organism>
<protein>
    <recommendedName>
        <fullName evidence="3">Plasmid recombination enzyme</fullName>
    </recommendedName>
</protein>
<dbReference type="CDD" id="cd17242">
    <property type="entry name" value="MobM_relaxase"/>
    <property type="match status" value="1"/>
</dbReference>
<dbReference type="Gene3D" id="3.30.930.30">
    <property type="match status" value="1"/>
</dbReference>
<reference evidence="1 2" key="1">
    <citation type="journal article" date="2018" name="Environ. Microbiol.">
        <title>Isolation and genomic characterization of Novimethylophilus kurashikiensis gen. nov. sp. nov., a new lanthanide-dependent methylotrophic species of Methylophilaceae.</title>
        <authorList>
            <person name="Lv H."/>
            <person name="Sahin N."/>
            <person name="Tani A."/>
        </authorList>
    </citation>
    <scope>NUCLEOTIDE SEQUENCE [LARGE SCALE GENOMIC DNA]</scope>
    <source>
        <strain evidence="1 2">La2-4</strain>
    </source>
</reference>
<dbReference type="OrthoDB" id="8536512at2"/>
<dbReference type="AlphaFoldDB" id="A0A2R5F7M8"/>
<dbReference type="EMBL" id="BDOQ01000006">
    <property type="protein sequence ID" value="GBG14216.1"/>
    <property type="molecule type" value="Genomic_DNA"/>
</dbReference>
<dbReference type="RefSeq" id="WP_109015406.1">
    <property type="nucleotide sequence ID" value="NZ_BDOQ01000006.1"/>
</dbReference>
<dbReference type="Pfam" id="PF01076">
    <property type="entry name" value="Mob_Pre"/>
    <property type="match status" value="1"/>
</dbReference>
<dbReference type="Proteomes" id="UP000245081">
    <property type="component" value="Unassembled WGS sequence"/>
</dbReference>
<evidence type="ECO:0000313" key="2">
    <source>
        <dbReference type="Proteomes" id="UP000245081"/>
    </source>
</evidence>
<name>A0A2R5F7M8_9PROT</name>
<gene>
    <name evidence="1" type="ORF">NMK_1781</name>
</gene>
<accession>A0A2R5F7M8</accession>
<dbReference type="GO" id="GO:0006310">
    <property type="term" value="P:DNA recombination"/>
    <property type="evidence" value="ECO:0007669"/>
    <property type="project" value="InterPro"/>
</dbReference>
<evidence type="ECO:0000313" key="1">
    <source>
        <dbReference type="EMBL" id="GBG14216.1"/>
    </source>
</evidence>
<dbReference type="InterPro" id="IPR001668">
    <property type="entry name" value="Mob_Pre"/>
</dbReference>
<sequence length="251" mass="27315">MTSTHLLRLAKLKGATRVLAAAKHNRREIQSELVGGGNIDPTKSHLNYSLTGATTAMGISQEAKSMMQRAGIKKMRKDGVVAVEVVFSLPAKHSADHKKFFSDCLEWTCTEFAGHVLSFDVHLDESAPHAHALILPLINGSMKGSEMVGNKRRLQELHARFHIAVGCRYGLAKPSGRLIGYAKEETLKNVLAALRNDPVQHSKIWAVVRDMITVNPAIFASALGIMISRAKAGARQSFVEIMTSKGHGSTI</sequence>